<dbReference type="OrthoDB" id="10428334at2759"/>
<feature type="non-terminal residue" evidence="1">
    <location>
        <position position="181"/>
    </location>
</feature>
<sequence>MPNEMTTSLIKISLKLWEHGLQHCQPVEPSSLCIKQLPLPILKPIFSITQTPDSKLQSSKSYPSIYIFLSQLLLTMSTSSKSGNNPLILPTNHFPNLHTSVRSPSVSSTASSNFSSIEMPMGFLELTTPHHHRSDSTASSDSCDGFLQLTPTVSTAPNLWVAAQAGAEEAQSLDLTNSADN</sequence>
<organism evidence="1">
    <name type="scientific">Blumeria graminis f. sp. tritici 96224</name>
    <dbReference type="NCBI Taxonomy" id="1268274"/>
    <lineage>
        <taxon>Eukaryota</taxon>
        <taxon>Fungi</taxon>
        <taxon>Dikarya</taxon>
        <taxon>Ascomycota</taxon>
        <taxon>Pezizomycotina</taxon>
        <taxon>Leotiomycetes</taxon>
        <taxon>Erysiphales</taxon>
        <taxon>Erysiphaceae</taxon>
        <taxon>Blumeria</taxon>
    </lineage>
</organism>
<accession>A0A381L6G1</accession>
<dbReference type="AlphaFoldDB" id="A0A381L6G1"/>
<protein>
    <submittedName>
        <fullName evidence="1">BgtAc-31077</fullName>
    </submittedName>
</protein>
<proteinExistence type="predicted"/>
<dbReference type="EMBL" id="UIGY01000052">
    <property type="protein sequence ID" value="SUZ09519.1"/>
    <property type="molecule type" value="Genomic_DNA"/>
</dbReference>
<evidence type="ECO:0000313" key="1">
    <source>
        <dbReference type="EMBL" id="SUZ09519.1"/>
    </source>
</evidence>
<name>A0A381L6G1_BLUGR</name>
<gene>
    <name evidence="1" type="ORF">BGT96224V2_LOCUS2766</name>
</gene>
<reference evidence="1" key="1">
    <citation type="submission" date="2018-07" db="EMBL/GenBank/DDBJ databases">
        <authorList>
            <person name="Quirk P.G."/>
            <person name="Krulwich T.A."/>
        </authorList>
    </citation>
    <scope>NUCLEOTIDE SEQUENCE</scope>
    <source>
        <strain evidence="1">96224</strain>
    </source>
</reference>